<evidence type="ECO:0000313" key="1">
    <source>
        <dbReference type="EMBL" id="TSL34634.1"/>
    </source>
</evidence>
<dbReference type="AlphaFoldDB" id="A0A556TYZ2"/>
<name>A0A556TYZ2_BAGYA</name>
<accession>A0A556TYZ2</accession>
<comment type="caution">
    <text evidence="1">The sequence shown here is derived from an EMBL/GenBank/DDBJ whole genome shotgun (WGS) entry which is preliminary data.</text>
</comment>
<reference evidence="1 2" key="1">
    <citation type="journal article" date="2019" name="Genome Biol. Evol.">
        <title>Whole-Genome Sequencing of the Giant Devil Catfish, Bagarius yarrelli.</title>
        <authorList>
            <person name="Jiang W."/>
            <person name="Lv Y."/>
            <person name="Cheng L."/>
            <person name="Yang K."/>
            <person name="Chao B."/>
            <person name="Wang X."/>
            <person name="Li Y."/>
            <person name="Pan X."/>
            <person name="You X."/>
            <person name="Zhang Y."/>
            <person name="Yang J."/>
            <person name="Li J."/>
            <person name="Zhang X."/>
            <person name="Liu S."/>
            <person name="Sun C."/>
            <person name="Yang J."/>
            <person name="Shi Q."/>
        </authorList>
    </citation>
    <scope>NUCLEOTIDE SEQUENCE [LARGE SCALE GENOMIC DNA]</scope>
    <source>
        <strain evidence="1">JWS20170419001</strain>
        <tissue evidence="1">Muscle</tissue>
    </source>
</reference>
<evidence type="ECO:0000313" key="2">
    <source>
        <dbReference type="Proteomes" id="UP000319801"/>
    </source>
</evidence>
<dbReference type="Proteomes" id="UP000319801">
    <property type="component" value="Unassembled WGS sequence"/>
</dbReference>
<keyword evidence="2" id="KW-1185">Reference proteome</keyword>
<gene>
    <name evidence="1" type="ORF">Baya_6847</name>
</gene>
<sequence length="111" mass="12287">MMHHNQALSVAGESPLNFLSNFSQYVAARRRCGAAARVQTAAQLTFYSLAPPNEVIWGKSGGAQQQQQQERFGLRVTEAVHNVCWALRTARAHYRLAGGKFILVGDMKLKT</sequence>
<proteinExistence type="predicted"/>
<protein>
    <submittedName>
        <fullName evidence="1">Uncharacterized protein</fullName>
    </submittedName>
</protein>
<dbReference type="EMBL" id="VCAZ01000030">
    <property type="protein sequence ID" value="TSL34634.1"/>
    <property type="molecule type" value="Genomic_DNA"/>
</dbReference>
<organism evidence="1 2">
    <name type="scientific">Bagarius yarrelli</name>
    <name type="common">Goonch</name>
    <name type="synonym">Bagrus yarrelli</name>
    <dbReference type="NCBI Taxonomy" id="175774"/>
    <lineage>
        <taxon>Eukaryota</taxon>
        <taxon>Metazoa</taxon>
        <taxon>Chordata</taxon>
        <taxon>Craniata</taxon>
        <taxon>Vertebrata</taxon>
        <taxon>Euteleostomi</taxon>
        <taxon>Actinopterygii</taxon>
        <taxon>Neopterygii</taxon>
        <taxon>Teleostei</taxon>
        <taxon>Ostariophysi</taxon>
        <taxon>Siluriformes</taxon>
        <taxon>Sisoridae</taxon>
        <taxon>Sisorinae</taxon>
        <taxon>Bagarius</taxon>
    </lineage>
</organism>